<reference evidence="2 3" key="1">
    <citation type="submission" date="2018-11" db="EMBL/GenBank/DDBJ databases">
        <title>Genome sequence of Saitozyma podzolica DSM 27192.</title>
        <authorList>
            <person name="Aliyu H."/>
            <person name="Gorte O."/>
            <person name="Ochsenreither K."/>
        </authorList>
    </citation>
    <scope>NUCLEOTIDE SEQUENCE [LARGE SCALE GENOMIC DNA]</scope>
    <source>
        <strain evidence="2 3">DSM 27192</strain>
    </source>
</reference>
<dbReference type="OrthoDB" id="10374263at2759"/>
<keyword evidence="3" id="KW-1185">Reference proteome</keyword>
<proteinExistence type="predicted"/>
<comment type="caution">
    <text evidence="2">The sequence shown here is derived from an EMBL/GenBank/DDBJ whole genome shotgun (WGS) entry which is preliminary data.</text>
</comment>
<gene>
    <name evidence="2" type="ORF">EHS25_003782</name>
</gene>
<feature type="region of interest" description="Disordered" evidence="1">
    <location>
        <begin position="1"/>
        <end position="36"/>
    </location>
</feature>
<accession>A0A427Y3I5</accession>
<organism evidence="2 3">
    <name type="scientific">Saitozyma podzolica</name>
    <dbReference type="NCBI Taxonomy" id="1890683"/>
    <lineage>
        <taxon>Eukaryota</taxon>
        <taxon>Fungi</taxon>
        <taxon>Dikarya</taxon>
        <taxon>Basidiomycota</taxon>
        <taxon>Agaricomycotina</taxon>
        <taxon>Tremellomycetes</taxon>
        <taxon>Tremellales</taxon>
        <taxon>Trimorphomycetaceae</taxon>
        <taxon>Saitozyma</taxon>
    </lineage>
</organism>
<evidence type="ECO:0000313" key="3">
    <source>
        <dbReference type="Proteomes" id="UP000279259"/>
    </source>
</evidence>
<name>A0A427Y3I5_9TREE</name>
<sequence>MSESTQQQQSTNGGPSSTSSGVRTSASPEEIRSSALEYMTRMRTQQDASQGPLRPPSLFRDFREALNNQAVRGAVIDRLNGIFTSDSAREREDEAQRTVTEYLASLQASSRVIRPNLGTNPHSQTMRTLAHKDWAEELEQVITAFQHVYGHTPILEQGESSSAGTVT</sequence>
<feature type="compositionally biased region" description="Low complexity" evidence="1">
    <location>
        <begin position="1"/>
        <end position="28"/>
    </location>
</feature>
<dbReference type="Proteomes" id="UP000279259">
    <property type="component" value="Unassembled WGS sequence"/>
</dbReference>
<dbReference type="EMBL" id="RSCD01000019">
    <property type="protein sequence ID" value="RSH85642.1"/>
    <property type="molecule type" value="Genomic_DNA"/>
</dbReference>
<evidence type="ECO:0000313" key="2">
    <source>
        <dbReference type="EMBL" id="RSH85642.1"/>
    </source>
</evidence>
<evidence type="ECO:0000256" key="1">
    <source>
        <dbReference type="SAM" id="MobiDB-lite"/>
    </source>
</evidence>
<protein>
    <submittedName>
        <fullName evidence="2">Uncharacterized protein</fullName>
    </submittedName>
</protein>
<dbReference type="AlphaFoldDB" id="A0A427Y3I5"/>